<evidence type="ECO:0000313" key="6">
    <source>
        <dbReference type="EMBL" id="MFD1333135.1"/>
    </source>
</evidence>
<organism evidence="6 7">
    <name type="scientific">Methylopila musalis</name>
    <dbReference type="NCBI Taxonomy" id="1134781"/>
    <lineage>
        <taxon>Bacteria</taxon>
        <taxon>Pseudomonadati</taxon>
        <taxon>Pseudomonadota</taxon>
        <taxon>Alphaproteobacteria</taxon>
        <taxon>Hyphomicrobiales</taxon>
        <taxon>Methylopilaceae</taxon>
        <taxon>Methylopila</taxon>
    </lineage>
</organism>
<evidence type="ECO:0000259" key="5">
    <source>
        <dbReference type="PROSITE" id="PS50931"/>
    </source>
</evidence>
<gene>
    <name evidence="6" type="ORF">ACFQ4O_14115</name>
</gene>
<evidence type="ECO:0000313" key="7">
    <source>
        <dbReference type="Proteomes" id="UP001597171"/>
    </source>
</evidence>
<keyword evidence="7" id="KW-1185">Reference proteome</keyword>
<dbReference type="InterPro" id="IPR050176">
    <property type="entry name" value="LTTR"/>
</dbReference>
<dbReference type="PROSITE" id="PS50931">
    <property type="entry name" value="HTH_LYSR"/>
    <property type="match status" value="1"/>
</dbReference>
<keyword evidence="3" id="KW-0238">DNA-binding</keyword>
<feature type="domain" description="HTH lysR-type" evidence="5">
    <location>
        <begin position="7"/>
        <end position="64"/>
    </location>
</feature>
<dbReference type="PANTHER" id="PTHR30579">
    <property type="entry name" value="TRANSCRIPTIONAL REGULATOR"/>
    <property type="match status" value="1"/>
</dbReference>
<evidence type="ECO:0000256" key="2">
    <source>
        <dbReference type="ARBA" id="ARBA00023015"/>
    </source>
</evidence>
<dbReference type="InterPro" id="IPR000847">
    <property type="entry name" value="LysR_HTH_N"/>
</dbReference>
<dbReference type="InterPro" id="IPR036388">
    <property type="entry name" value="WH-like_DNA-bd_sf"/>
</dbReference>
<dbReference type="SUPFAM" id="SSF53850">
    <property type="entry name" value="Periplasmic binding protein-like II"/>
    <property type="match status" value="1"/>
</dbReference>
<comment type="similarity">
    <text evidence="1">Belongs to the LysR transcriptional regulatory family.</text>
</comment>
<protein>
    <submittedName>
        <fullName evidence="6">LysR substrate-binding domain-containing protein</fullName>
    </submittedName>
</protein>
<dbReference type="Pfam" id="PF00126">
    <property type="entry name" value="HTH_1"/>
    <property type="match status" value="1"/>
</dbReference>
<dbReference type="RefSeq" id="WP_378776417.1">
    <property type="nucleotide sequence ID" value="NZ_JBHTMX010000172.1"/>
</dbReference>
<dbReference type="EMBL" id="JBHTMX010000172">
    <property type="protein sequence ID" value="MFD1333135.1"/>
    <property type="molecule type" value="Genomic_DNA"/>
</dbReference>
<evidence type="ECO:0000256" key="1">
    <source>
        <dbReference type="ARBA" id="ARBA00009437"/>
    </source>
</evidence>
<keyword evidence="2" id="KW-0805">Transcription regulation</keyword>
<dbReference type="Proteomes" id="UP001597171">
    <property type="component" value="Unassembled WGS sequence"/>
</dbReference>
<dbReference type="Gene3D" id="3.40.190.10">
    <property type="entry name" value="Periplasmic binding protein-like II"/>
    <property type="match status" value="2"/>
</dbReference>
<accession>A0ABW3ZAK4</accession>
<dbReference type="PANTHER" id="PTHR30579:SF7">
    <property type="entry name" value="HTH-TYPE TRANSCRIPTIONAL REGULATOR LRHA-RELATED"/>
    <property type="match status" value="1"/>
</dbReference>
<proteinExistence type="inferred from homology"/>
<name>A0ABW3ZAK4_9HYPH</name>
<dbReference type="Gene3D" id="1.10.10.10">
    <property type="entry name" value="Winged helix-like DNA-binding domain superfamily/Winged helix DNA-binding domain"/>
    <property type="match status" value="1"/>
</dbReference>
<dbReference type="InterPro" id="IPR036390">
    <property type="entry name" value="WH_DNA-bd_sf"/>
</dbReference>
<keyword evidence="4" id="KW-0804">Transcription</keyword>
<evidence type="ECO:0000256" key="3">
    <source>
        <dbReference type="ARBA" id="ARBA00023125"/>
    </source>
</evidence>
<reference evidence="7" key="1">
    <citation type="journal article" date="2019" name="Int. J. Syst. Evol. Microbiol.">
        <title>The Global Catalogue of Microorganisms (GCM) 10K type strain sequencing project: providing services to taxonomists for standard genome sequencing and annotation.</title>
        <authorList>
            <consortium name="The Broad Institute Genomics Platform"/>
            <consortium name="The Broad Institute Genome Sequencing Center for Infectious Disease"/>
            <person name="Wu L."/>
            <person name="Ma J."/>
        </authorList>
    </citation>
    <scope>NUCLEOTIDE SEQUENCE [LARGE SCALE GENOMIC DNA]</scope>
    <source>
        <strain evidence="7">CCUG 61696</strain>
    </source>
</reference>
<sequence>MSHPTNLEIDVLRSFVAGVQLNSFARAAKLVGRSQSAVSLHLRKLEQQTGQVLFRKAGRGLHLTEAGETLLRYAQKLINLNDEALSAVAGDDVAGRVRVGLPPDLAETWLPDLLGRFARSHPTIAVEARVERNAVLLEALESGALDVVLYWCLGDEGAPRNGRAIAEFPIVWIIPAGFAPNEQARLPLVLMGAPCLFAAKAVGALEAAGRPWRSVFTSSSLSGVWAAISAELGVTVRTPLSVPAGLQILAAGGLPELGRASLRLRTAGAPSRSVQRFIDVLEATVAAAPSVAGSRIAPASSRAFA</sequence>
<comment type="caution">
    <text evidence="6">The sequence shown here is derived from an EMBL/GenBank/DDBJ whole genome shotgun (WGS) entry which is preliminary data.</text>
</comment>
<evidence type="ECO:0000256" key="4">
    <source>
        <dbReference type="ARBA" id="ARBA00023163"/>
    </source>
</evidence>
<dbReference type="SUPFAM" id="SSF46785">
    <property type="entry name" value="Winged helix' DNA-binding domain"/>
    <property type="match status" value="1"/>
</dbReference>
<dbReference type="InterPro" id="IPR005119">
    <property type="entry name" value="LysR_subst-bd"/>
</dbReference>
<dbReference type="Pfam" id="PF03466">
    <property type="entry name" value="LysR_substrate"/>
    <property type="match status" value="1"/>
</dbReference>